<dbReference type="Proteomes" id="UP000030651">
    <property type="component" value="Unassembled WGS sequence"/>
</dbReference>
<accession>W3WRH2</accession>
<evidence type="ECO:0000313" key="2">
    <source>
        <dbReference type="EMBL" id="ETS76453.1"/>
    </source>
</evidence>
<gene>
    <name evidence="2" type="ORF">PFICI_11840</name>
</gene>
<dbReference type="HOGENOM" id="CLU_460115_0_0_1"/>
<protein>
    <submittedName>
        <fullName evidence="2">Uncharacterized protein</fullName>
    </submittedName>
</protein>
<feature type="compositionally biased region" description="Low complexity" evidence="1">
    <location>
        <begin position="19"/>
        <end position="70"/>
    </location>
</feature>
<evidence type="ECO:0000313" key="3">
    <source>
        <dbReference type="Proteomes" id="UP000030651"/>
    </source>
</evidence>
<dbReference type="AlphaFoldDB" id="W3WRH2"/>
<feature type="region of interest" description="Disordered" evidence="1">
    <location>
        <begin position="1"/>
        <end position="70"/>
    </location>
</feature>
<dbReference type="GeneID" id="19276853"/>
<feature type="compositionally biased region" description="Polar residues" evidence="1">
    <location>
        <begin position="95"/>
        <end position="104"/>
    </location>
</feature>
<feature type="region of interest" description="Disordered" evidence="1">
    <location>
        <begin position="94"/>
        <end position="146"/>
    </location>
</feature>
<evidence type="ECO:0000256" key="1">
    <source>
        <dbReference type="SAM" id="MobiDB-lite"/>
    </source>
</evidence>
<feature type="region of interest" description="Disordered" evidence="1">
    <location>
        <begin position="379"/>
        <end position="417"/>
    </location>
</feature>
<organism evidence="2 3">
    <name type="scientific">Pestalotiopsis fici (strain W106-1 / CGMCC3.15140)</name>
    <dbReference type="NCBI Taxonomy" id="1229662"/>
    <lineage>
        <taxon>Eukaryota</taxon>
        <taxon>Fungi</taxon>
        <taxon>Dikarya</taxon>
        <taxon>Ascomycota</taxon>
        <taxon>Pezizomycotina</taxon>
        <taxon>Sordariomycetes</taxon>
        <taxon>Xylariomycetidae</taxon>
        <taxon>Amphisphaeriales</taxon>
        <taxon>Sporocadaceae</taxon>
        <taxon>Pestalotiopsis</taxon>
    </lineage>
</organism>
<keyword evidence="3" id="KW-1185">Reference proteome</keyword>
<dbReference type="EMBL" id="KI912117">
    <property type="protein sequence ID" value="ETS76453.1"/>
    <property type="molecule type" value="Genomic_DNA"/>
</dbReference>
<dbReference type="InParanoid" id="W3WRH2"/>
<dbReference type="RefSeq" id="XP_007838612.1">
    <property type="nucleotide sequence ID" value="XM_007840421.1"/>
</dbReference>
<sequence>MPNSHRGNRARNAPPPRPSFGRGPQSFGRGQQSSGRGQQFTSHGQQSSGYQNQQSSGRGQQSSGRGQNYSGLQGRIARYMDFRDELRQYEEVISSRAQQPTYENNSRRDQGQPQATTGGRGRGRATTSGGGRGKDTTSERAASPSDKVWIPLDQDELKRRLDQDASTVPRLPQNRSTIWHSHCGQMHAPEFCQGPLIQGVLHTCALCGGPNHLTEACEYWRLVSDDGSSLEKYLHVYARQGLAPLASKKDFSKVVDITGFRPPLCPNSAALYENAQYDLDRKAGKSSYFLRFNYNALRPLWTEVESLPKDDPCLGKWSQLGPLPNVDAPWVWEEYLSADHATPYNPNWTLFSNEGVEVPANRVRLCHFRRWVTGTEDLLAKSKNSKQKRGRSPEAAESSHGVPKRVRSHKNRDYDPMEDVQYDAPLDALEEKPIRERVKSAVALAIVEAMWESRVQYKPVDCGGDGEFAGYRADGIRLLCRRRFTHHPKVQIGIEIDARLLSIRKRAHENATRDAKLLKIANEKEIENQFPFPVTMMDRYLECQECWQLEYKGAFTDQEIGSGLRFYEQNPFASPSWVQDMLDTYSDDKEEQY</sequence>
<reference evidence="3" key="1">
    <citation type="journal article" date="2015" name="BMC Genomics">
        <title>Genomic and transcriptomic analysis of the endophytic fungus Pestalotiopsis fici reveals its lifestyle and high potential for synthesis of natural products.</title>
        <authorList>
            <person name="Wang X."/>
            <person name="Zhang X."/>
            <person name="Liu L."/>
            <person name="Xiang M."/>
            <person name="Wang W."/>
            <person name="Sun X."/>
            <person name="Che Y."/>
            <person name="Guo L."/>
            <person name="Liu G."/>
            <person name="Guo L."/>
            <person name="Wang C."/>
            <person name="Yin W.B."/>
            <person name="Stadler M."/>
            <person name="Zhang X."/>
            <person name="Liu X."/>
        </authorList>
    </citation>
    <scope>NUCLEOTIDE SEQUENCE [LARGE SCALE GENOMIC DNA]</scope>
    <source>
        <strain evidence="3">W106-1 / CGMCC3.15140</strain>
    </source>
</reference>
<dbReference type="KEGG" id="pfy:PFICI_11840"/>
<name>W3WRH2_PESFW</name>
<dbReference type="OrthoDB" id="4770397at2759"/>
<proteinExistence type="predicted"/>